<dbReference type="Proteomes" id="UP000524237">
    <property type="component" value="Unassembled WGS sequence"/>
</dbReference>
<comment type="subcellular location">
    <subcellularLocation>
        <location evidence="6">Cell membrane</location>
        <topology evidence="6">Multi-pass membrane protein</topology>
    </subcellularLocation>
    <subcellularLocation>
        <location evidence="1">Membrane</location>
        <topology evidence="1">Multi-pass membrane protein</topology>
    </subcellularLocation>
</comment>
<dbReference type="PANTHER" id="PTHR30177">
    <property type="entry name" value="GLYCINE BETAINE/L-PROLINE TRANSPORT SYSTEM PERMEASE PROTEIN PROW"/>
    <property type="match status" value="1"/>
</dbReference>
<feature type="domain" description="ABC transmembrane type-1" evidence="7">
    <location>
        <begin position="26"/>
        <end position="209"/>
    </location>
</feature>
<proteinExistence type="inferred from homology"/>
<feature type="transmembrane region" description="Helical" evidence="6">
    <location>
        <begin position="30"/>
        <end position="52"/>
    </location>
</feature>
<dbReference type="RefSeq" id="WP_182484815.1">
    <property type="nucleotide sequence ID" value="NZ_JACGWU010000004.1"/>
</dbReference>
<protein>
    <submittedName>
        <fullName evidence="8">Osmoprotectant transport system permease protein</fullName>
    </submittedName>
</protein>
<keyword evidence="9" id="KW-1185">Reference proteome</keyword>
<evidence type="ECO:0000259" key="7">
    <source>
        <dbReference type="PROSITE" id="PS50928"/>
    </source>
</evidence>
<dbReference type="InterPro" id="IPR000515">
    <property type="entry name" value="MetI-like"/>
</dbReference>
<evidence type="ECO:0000256" key="4">
    <source>
        <dbReference type="ARBA" id="ARBA00022989"/>
    </source>
</evidence>
<dbReference type="Gene3D" id="1.10.3720.10">
    <property type="entry name" value="MetI-like"/>
    <property type="match status" value="1"/>
</dbReference>
<keyword evidence="2 6" id="KW-0813">Transport</keyword>
<feature type="transmembrane region" description="Helical" evidence="6">
    <location>
        <begin position="187"/>
        <end position="212"/>
    </location>
</feature>
<evidence type="ECO:0000313" key="8">
    <source>
        <dbReference type="EMBL" id="MBA8829377.1"/>
    </source>
</evidence>
<name>A0A7W3JUF5_9MICO</name>
<dbReference type="InterPro" id="IPR035906">
    <property type="entry name" value="MetI-like_sf"/>
</dbReference>
<dbReference type="SUPFAM" id="SSF161098">
    <property type="entry name" value="MetI-like"/>
    <property type="match status" value="1"/>
</dbReference>
<feature type="transmembrane region" description="Helical" evidence="6">
    <location>
        <begin position="140"/>
        <end position="167"/>
    </location>
</feature>
<evidence type="ECO:0000256" key="3">
    <source>
        <dbReference type="ARBA" id="ARBA00022692"/>
    </source>
</evidence>
<organism evidence="8 9">
    <name type="scientific">Alpinimonas psychrophila</name>
    <dbReference type="NCBI Taxonomy" id="748908"/>
    <lineage>
        <taxon>Bacteria</taxon>
        <taxon>Bacillati</taxon>
        <taxon>Actinomycetota</taxon>
        <taxon>Actinomycetes</taxon>
        <taxon>Micrococcales</taxon>
        <taxon>Microbacteriaceae</taxon>
        <taxon>Alpinimonas</taxon>
    </lineage>
</organism>
<dbReference type="CDD" id="cd06261">
    <property type="entry name" value="TM_PBP2"/>
    <property type="match status" value="1"/>
</dbReference>
<evidence type="ECO:0000256" key="5">
    <source>
        <dbReference type="ARBA" id="ARBA00023136"/>
    </source>
</evidence>
<keyword evidence="5 6" id="KW-0472">Membrane</keyword>
<evidence type="ECO:0000256" key="6">
    <source>
        <dbReference type="RuleBase" id="RU363032"/>
    </source>
</evidence>
<dbReference type="Pfam" id="PF00528">
    <property type="entry name" value="BPD_transp_1"/>
    <property type="match status" value="1"/>
</dbReference>
<dbReference type="GO" id="GO:0055085">
    <property type="term" value="P:transmembrane transport"/>
    <property type="evidence" value="ECO:0007669"/>
    <property type="project" value="InterPro"/>
</dbReference>
<accession>A0A7W3JUF5</accession>
<gene>
    <name evidence="8" type="ORF">FB555_001482</name>
</gene>
<comment type="similarity">
    <text evidence="6">Belongs to the binding-protein-dependent transport system permease family.</text>
</comment>
<comment type="caution">
    <text evidence="8">The sequence shown here is derived from an EMBL/GenBank/DDBJ whole genome shotgun (WGS) entry which is preliminary data.</text>
</comment>
<keyword evidence="4 6" id="KW-1133">Transmembrane helix</keyword>
<evidence type="ECO:0000313" key="9">
    <source>
        <dbReference type="Proteomes" id="UP000524237"/>
    </source>
</evidence>
<sequence>MSGKGYDLGLIWAFLANKSEEILELTGQHIVVVIISVLIAAVMGVGAGILVWNKPTGRGFVIAVAGVILTIPSMAMLALMIPSLGLGWVPTVVALSLYSLLPIVRNTIVGLREVSPAVLESAAAMGMTPLKVMFAVQIPIAWPVILTGLRVATQLAVGIAAIAAYVAGPGMGTYIFKGLSMLGAKNALNFALTGTICVILIALVLDAFFILITRITTSRGLRD</sequence>
<keyword evidence="3 6" id="KW-0812">Transmembrane</keyword>
<evidence type="ECO:0000256" key="2">
    <source>
        <dbReference type="ARBA" id="ARBA00022448"/>
    </source>
</evidence>
<dbReference type="InterPro" id="IPR051204">
    <property type="entry name" value="ABC_transp_perm/SBD"/>
</dbReference>
<reference evidence="8 9" key="1">
    <citation type="submission" date="2020-07" db="EMBL/GenBank/DDBJ databases">
        <title>Sequencing the genomes of 1000 actinobacteria strains.</title>
        <authorList>
            <person name="Klenk H.-P."/>
        </authorList>
    </citation>
    <scope>NUCLEOTIDE SEQUENCE [LARGE SCALE GENOMIC DNA]</scope>
    <source>
        <strain evidence="8 9">DSM 23737</strain>
    </source>
</reference>
<dbReference type="GO" id="GO:0005886">
    <property type="term" value="C:plasma membrane"/>
    <property type="evidence" value="ECO:0007669"/>
    <property type="project" value="UniProtKB-SubCell"/>
</dbReference>
<feature type="transmembrane region" description="Helical" evidence="6">
    <location>
        <begin position="59"/>
        <end position="81"/>
    </location>
</feature>
<dbReference type="PANTHER" id="PTHR30177:SF4">
    <property type="entry name" value="OSMOPROTECTANT IMPORT PERMEASE PROTEIN OSMW"/>
    <property type="match status" value="1"/>
</dbReference>
<dbReference type="PROSITE" id="PS50928">
    <property type="entry name" value="ABC_TM1"/>
    <property type="match status" value="1"/>
</dbReference>
<dbReference type="GO" id="GO:0031460">
    <property type="term" value="P:glycine betaine transport"/>
    <property type="evidence" value="ECO:0007669"/>
    <property type="project" value="TreeGrafter"/>
</dbReference>
<dbReference type="EMBL" id="JACGWU010000004">
    <property type="protein sequence ID" value="MBA8829377.1"/>
    <property type="molecule type" value="Genomic_DNA"/>
</dbReference>
<evidence type="ECO:0000256" key="1">
    <source>
        <dbReference type="ARBA" id="ARBA00004141"/>
    </source>
</evidence>
<dbReference type="AlphaFoldDB" id="A0A7W3JUF5"/>